<keyword evidence="3" id="KW-0804">Transcription</keyword>
<dbReference type="GO" id="GO:0006355">
    <property type="term" value="P:regulation of DNA-templated transcription"/>
    <property type="evidence" value="ECO:0007669"/>
    <property type="project" value="InterPro"/>
</dbReference>
<keyword evidence="4" id="KW-0539">Nucleus</keyword>
<proteinExistence type="evidence at transcript level"/>
<dbReference type="Gene3D" id="2.170.150.80">
    <property type="entry name" value="NAC domain"/>
    <property type="match status" value="1"/>
</dbReference>
<feature type="compositionally biased region" description="Polar residues" evidence="5">
    <location>
        <begin position="88"/>
        <end position="98"/>
    </location>
</feature>
<dbReference type="PROSITE" id="PS51005">
    <property type="entry name" value="NAC"/>
    <property type="match status" value="1"/>
</dbReference>
<keyword evidence="1" id="KW-0805">Transcription regulation</keyword>
<name>A0A2Z5HVJ7_IPOBA</name>
<evidence type="ECO:0000256" key="2">
    <source>
        <dbReference type="ARBA" id="ARBA00023125"/>
    </source>
</evidence>
<protein>
    <submittedName>
        <fullName evidence="7">NAC12 protein</fullName>
    </submittedName>
</protein>
<organism evidence="7">
    <name type="scientific">Ipomoea batatas</name>
    <name type="common">Sweet potato</name>
    <name type="synonym">Convolvulus batatas</name>
    <dbReference type="NCBI Taxonomy" id="4120"/>
    <lineage>
        <taxon>Eukaryota</taxon>
        <taxon>Viridiplantae</taxon>
        <taxon>Streptophyta</taxon>
        <taxon>Embryophyta</taxon>
        <taxon>Tracheophyta</taxon>
        <taxon>Spermatophyta</taxon>
        <taxon>Magnoliopsida</taxon>
        <taxon>eudicotyledons</taxon>
        <taxon>Gunneridae</taxon>
        <taxon>Pentapetalae</taxon>
        <taxon>asterids</taxon>
        <taxon>lamiids</taxon>
        <taxon>Solanales</taxon>
        <taxon>Convolvulaceae</taxon>
        <taxon>Ipomoeeae</taxon>
        <taxon>Ipomoea</taxon>
    </lineage>
</organism>
<dbReference type="InterPro" id="IPR003441">
    <property type="entry name" value="NAC-dom"/>
</dbReference>
<evidence type="ECO:0000256" key="4">
    <source>
        <dbReference type="ARBA" id="ARBA00023242"/>
    </source>
</evidence>
<evidence type="ECO:0000256" key="3">
    <source>
        <dbReference type="ARBA" id="ARBA00023163"/>
    </source>
</evidence>
<dbReference type="AlphaFoldDB" id="A0A2Z5HVJ7"/>
<feature type="region of interest" description="Disordered" evidence="5">
    <location>
        <begin position="80"/>
        <end position="116"/>
    </location>
</feature>
<dbReference type="EMBL" id="MG657378">
    <property type="protein sequence ID" value="AXC43983.1"/>
    <property type="molecule type" value="mRNA"/>
</dbReference>
<dbReference type="PANTHER" id="PTHR31744:SF93">
    <property type="entry name" value="NAC DOMAIN-CONTAINING PROTEIN"/>
    <property type="match status" value="1"/>
</dbReference>
<evidence type="ECO:0000256" key="5">
    <source>
        <dbReference type="SAM" id="MobiDB-lite"/>
    </source>
</evidence>
<feature type="domain" description="NAC" evidence="6">
    <location>
        <begin position="19"/>
        <end position="195"/>
    </location>
</feature>
<reference evidence="7" key="1">
    <citation type="journal article" date="2018" name="Crop Sci.">
        <title>Isolation, expression analysis, and function evaluation of 12 stress-responsive genes of NAC transcription factors in sweetpotato.</title>
        <authorList>
            <person name="Meng X."/>
            <person name="Li G."/>
            <person name="Yu J."/>
            <person name="Cai J."/>
            <person name="Dong T."/>
            <person name="Sun J."/>
            <person name="Xu T."/>
            <person name="Li Z."/>
            <person name="Pan S."/>
            <person name="Ma D."/>
            <person name="Zhu M."/>
        </authorList>
    </citation>
    <scope>NUCLEOTIDE SEQUENCE</scope>
</reference>
<dbReference type="InterPro" id="IPR036093">
    <property type="entry name" value="NAC_dom_sf"/>
</dbReference>
<dbReference type="PANTHER" id="PTHR31744">
    <property type="entry name" value="PROTEIN CUP-SHAPED COTYLEDON 2-RELATED"/>
    <property type="match status" value="1"/>
</dbReference>
<dbReference type="Pfam" id="PF02365">
    <property type="entry name" value="NAM"/>
    <property type="match status" value="1"/>
</dbReference>
<accession>A0A2Z5HVJ7</accession>
<sequence>MDGRLRLHFVRDDGEVVKLPPGFRFQPTEQEIVFQYLQRKTFSLSLPASVIPELPNICRYDPWNLPGDMEQEDRYFFSSKEATKYPNGKQTSRVSSNGYWKPSSSEEKHITSPAGKSSSIPMIMGMKKTLVFYYGKPPHGSKTNWIMHQYRLVAISPAGNPPPPPYFRHAMKKDHSQGSLMQQIGNLVICHVFQKKRVNGKAGEESAEVCEDNINSSINEDENVDRYNLMMRDGLSSSSCSDEGDSCVSSCSSSRVLNDEVSSSYSCGTLGYGNHQDASYI</sequence>
<keyword evidence="2" id="KW-0238">DNA-binding</keyword>
<evidence type="ECO:0000256" key="1">
    <source>
        <dbReference type="ARBA" id="ARBA00023015"/>
    </source>
</evidence>
<dbReference type="GO" id="GO:0003677">
    <property type="term" value="F:DNA binding"/>
    <property type="evidence" value="ECO:0007669"/>
    <property type="project" value="UniProtKB-KW"/>
</dbReference>
<evidence type="ECO:0000313" key="7">
    <source>
        <dbReference type="EMBL" id="AXC43983.1"/>
    </source>
</evidence>
<evidence type="ECO:0000259" key="6">
    <source>
        <dbReference type="PROSITE" id="PS51005"/>
    </source>
</evidence>
<dbReference type="SUPFAM" id="SSF101941">
    <property type="entry name" value="NAC domain"/>
    <property type="match status" value="1"/>
</dbReference>